<keyword evidence="3" id="KW-1185">Reference proteome</keyword>
<organism evidence="2 3">
    <name type="scientific">Pleurodeles waltl</name>
    <name type="common">Iberian ribbed newt</name>
    <dbReference type="NCBI Taxonomy" id="8319"/>
    <lineage>
        <taxon>Eukaryota</taxon>
        <taxon>Metazoa</taxon>
        <taxon>Chordata</taxon>
        <taxon>Craniata</taxon>
        <taxon>Vertebrata</taxon>
        <taxon>Euteleostomi</taxon>
        <taxon>Amphibia</taxon>
        <taxon>Batrachia</taxon>
        <taxon>Caudata</taxon>
        <taxon>Salamandroidea</taxon>
        <taxon>Salamandridae</taxon>
        <taxon>Pleurodelinae</taxon>
        <taxon>Pleurodeles</taxon>
    </lineage>
</organism>
<name>A0AAV7NGS9_PLEWA</name>
<evidence type="ECO:0000313" key="3">
    <source>
        <dbReference type="Proteomes" id="UP001066276"/>
    </source>
</evidence>
<feature type="region of interest" description="Disordered" evidence="1">
    <location>
        <begin position="186"/>
        <end position="227"/>
    </location>
</feature>
<evidence type="ECO:0000313" key="2">
    <source>
        <dbReference type="EMBL" id="KAJ1113899.1"/>
    </source>
</evidence>
<comment type="caution">
    <text evidence="2">The sequence shown here is derived from an EMBL/GenBank/DDBJ whole genome shotgun (WGS) entry which is preliminary data.</text>
</comment>
<evidence type="ECO:0000256" key="1">
    <source>
        <dbReference type="SAM" id="MobiDB-lite"/>
    </source>
</evidence>
<proteinExistence type="predicted"/>
<protein>
    <submittedName>
        <fullName evidence="2">Uncharacterized protein</fullName>
    </submittedName>
</protein>
<gene>
    <name evidence="2" type="ORF">NDU88_002139</name>
</gene>
<feature type="compositionally biased region" description="Basic residues" evidence="1">
    <location>
        <begin position="211"/>
        <end position="220"/>
    </location>
</feature>
<accession>A0AAV7NGS9</accession>
<dbReference type="Proteomes" id="UP001066276">
    <property type="component" value="Chromosome 8"/>
</dbReference>
<dbReference type="AlphaFoldDB" id="A0AAV7NGS9"/>
<reference evidence="2" key="1">
    <citation type="journal article" date="2022" name="bioRxiv">
        <title>Sequencing and chromosome-scale assembly of the giantPleurodeles waltlgenome.</title>
        <authorList>
            <person name="Brown T."/>
            <person name="Elewa A."/>
            <person name="Iarovenko S."/>
            <person name="Subramanian E."/>
            <person name="Araus A.J."/>
            <person name="Petzold A."/>
            <person name="Susuki M."/>
            <person name="Suzuki K.-i.T."/>
            <person name="Hayashi T."/>
            <person name="Toyoda A."/>
            <person name="Oliveira C."/>
            <person name="Osipova E."/>
            <person name="Leigh N.D."/>
            <person name="Simon A."/>
            <person name="Yun M.H."/>
        </authorList>
    </citation>
    <scope>NUCLEOTIDE SEQUENCE</scope>
    <source>
        <strain evidence="2">20211129_DDA</strain>
        <tissue evidence="2">Liver</tissue>
    </source>
</reference>
<sequence length="227" mass="25670">MEHLMRTLNKVLRIGVAGCHNVDSAVYVFLRDYRFTPHGTTGETPSSLCMNRKVQDTIPYVPESSDLHEQVWKALSKRVEKNDKMQKKRRAKKQNIRIGDHVLVRNRKSGSKFLLQFEKDPWVAFCMASGGMETDQIFPQTSLVDDGDEGSVDFWDRRFLLPSPGMVVDESLRAGRGCAGMQGSEVIQSSNQDPLAVGSLPPRQGLERYHLRPRPPRSTRLKGFVAD</sequence>
<dbReference type="EMBL" id="JANPWB010000012">
    <property type="protein sequence ID" value="KAJ1113899.1"/>
    <property type="molecule type" value="Genomic_DNA"/>
</dbReference>